<feature type="chain" id="PRO_5003350340" description="Glutathione peroxidase" evidence="5">
    <location>
        <begin position="22"/>
        <end position="217"/>
    </location>
</feature>
<dbReference type="GeneTree" id="ENSGT00940000172704"/>
<dbReference type="PANTHER" id="PTHR11592:SF81">
    <property type="entry name" value="GLUTATHIONE PEROXIDASE"/>
    <property type="match status" value="1"/>
</dbReference>
<dbReference type="EMBL" id="EAAA01000882">
    <property type="status" value="NOT_ANNOTATED_CDS"/>
    <property type="molecule type" value="Genomic_DNA"/>
</dbReference>
<dbReference type="Proteomes" id="UP000008144">
    <property type="component" value="Chromosome 12"/>
</dbReference>
<dbReference type="AlphaFoldDB" id="F6X863"/>
<dbReference type="Pfam" id="PF00255">
    <property type="entry name" value="GSHPx"/>
    <property type="match status" value="1"/>
</dbReference>
<dbReference type="HOGENOM" id="CLU_029507_2_1_1"/>
<reference evidence="6" key="4">
    <citation type="submission" date="2025-09" db="UniProtKB">
        <authorList>
            <consortium name="Ensembl"/>
        </authorList>
    </citation>
    <scope>IDENTIFICATION</scope>
</reference>
<dbReference type="PROSITE" id="PS00763">
    <property type="entry name" value="GLUTATHIONE_PEROXID_2"/>
    <property type="match status" value="1"/>
</dbReference>
<keyword evidence="5" id="KW-0732">Signal</keyword>
<reference evidence="6" key="3">
    <citation type="submission" date="2025-08" db="UniProtKB">
        <authorList>
            <consortium name="Ensembl"/>
        </authorList>
    </citation>
    <scope>IDENTIFICATION</scope>
</reference>
<dbReference type="PANTHER" id="PTHR11592">
    <property type="entry name" value="GLUTATHIONE PEROXIDASE"/>
    <property type="match status" value="1"/>
</dbReference>
<dbReference type="Ensembl" id="ENSCINT00000003399.3">
    <property type="protein sequence ID" value="ENSCINP00000003399.3"/>
    <property type="gene ID" value="ENSCING00000001683.3"/>
</dbReference>
<evidence type="ECO:0000313" key="7">
    <source>
        <dbReference type="Proteomes" id="UP000008144"/>
    </source>
</evidence>
<keyword evidence="3 4" id="KW-0560">Oxidoreductase</keyword>
<dbReference type="OMA" id="SKHTFWE"/>
<dbReference type="Gene3D" id="3.40.30.10">
    <property type="entry name" value="Glutaredoxin"/>
    <property type="match status" value="1"/>
</dbReference>
<evidence type="ECO:0000256" key="3">
    <source>
        <dbReference type="ARBA" id="ARBA00023002"/>
    </source>
</evidence>
<organism evidence="6 7">
    <name type="scientific">Ciona intestinalis</name>
    <name type="common">Transparent sea squirt</name>
    <name type="synonym">Ascidia intestinalis</name>
    <dbReference type="NCBI Taxonomy" id="7719"/>
    <lineage>
        <taxon>Eukaryota</taxon>
        <taxon>Metazoa</taxon>
        <taxon>Chordata</taxon>
        <taxon>Tunicata</taxon>
        <taxon>Ascidiacea</taxon>
        <taxon>Phlebobranchia</taxon>
        <taxon>Cionidae</taxon>
        <taxon>Ciona</taxon>
    </lineage>
</organism>
<dbReference type="FunCoup" id="F6X863">
    <property type="interactions" value="4"/>
</dbReference>
<evidence type="ECO:0000256" key="1">
    <source>
        <dbReference type="ARBA" id="ARBA00006926"/>
    </source>
</evidence>
<dbReference type="GO" id="GO:0006979">
    <property type="term" value="P:response to oxidative stress"/>
    <property type="evidence" value="ECO:0007669"/>
    <property type="project" value="InterPro"/>
</dbReference>
<dbReference type="InterPro" id="IPR036249">
    <property type="entry name" value="Thioredoxin-like_sf"/>
</dbReference>
<evidence type="ECO:0000256" key="2">
    <source>
        <dbReference type="ARBA" id="ARBA00022559"/>
    </source>
</evidence>
<proteinExistence type="inferred from homology"/>
<accession>F6X863</accession>
<feature type="signal peptide" evidence="5">
    <location>
        <begin position="1"/>
        <end position="21"/>
    </location>
</feature>
<protein>
    <recommendedName>
        <fullName evidence="4">Glutathione peroxidase</fullName>
    </recommendedName>
</protein>
<dbReference type="PROSITE" id="PS51355">
    <property type="entry name" value="GLUTATHIONE_PEROXID_3"/>
    <property type="match status" value="1"/>
</dbReference>
<name>F6X863_CIOIN</name>
<sequence>MMGHTGVALALVVALFCPALAHRAIGERSKCVSSSRTIYDTPFNFTMLNGTTVPLSKFRGEIHITINATYLSTHGANWQYPLFNALQELEGVTVLGFPCNQFGLQEPGANSEILKILEHVRPGGGFQPNFPMFEKLEVNGENAHPLFKFLKDQCNVVTSQFAPKARLFYEPIQPNDIEWNFHKFLVDQEGRARRRYHHNTPPDAAIVRKDIRFLQNN</sequence>
<dbReference type="InterPro" id="IPR029760">
    <property type="entry name" value="GPX_CS"/>
</dbReference>
<keyword evidence="2 4" id="KW-0575">Peroxidase</keyword>
<comment type="similarity">
    <text evidence="1 4">Belongs to the glutathione peroxidase family.</text>
</comment>
<reference evidence="7" key="1">
    <citation type="journal article" date="2002" name="Science">
        <title>The draft genome of Ciona intestinalis: insights into chordate and vertebrate origins.</title>
        <authorList>
            <person name="Dehal P."/>
            <person name="Satou Y."/>
            <person name="Campbell R.K."/>
            <person name="Chapman J."/>
            <person name="Degnan B."/>
            <person name="De Tomaso A."/>
            <person name="Davidson B."/>
            <person name="Di Gregorio A."/>
            <person name="Gelpke M."/>
            <person name="Goodstein D.M."/>
            <person name="Harafuji N."/>
            <person name="Hastings K.E."/>
            <person name="Ho I."/>
            <person name="Hotta K."/>
            <person name="Huang W."/>
            <person name="Kawashima T."/>
            <person name="Lemaire P."/>
            <person name="Martinez D."/>
            <person name="Meinertzhagen I.A."/>
            <person name="Necula S."/>
            <person name="Nonaka M."/>
            <person name="Putnam N."/>
            <person name="Rash S."/>
            <person name="Saiga H."/>
            <person name="Satake M."/>
            <person name="Terry A."/>
            <person name="Yamada L."/>
            <person name="Wang H.G."/>
            <person name="Awazu S."/>
            <person name="Azumi K."/>
            <person name="Boore J."/>
            <person name="Branno M."/>
            <person name="Chin-Bow S."/>
            <person name="DeSantis R."/>
            <person name="Doyle S."/>
            <person name="Francino P."/>
            <person name="Keys D.N."/>
            <person name="Haga S."/>
            <person name="Hayashi H."/>
            <person name="Hino K."/>
            <person name="Imai K.S."/>
            <person name="Inaba K."/>
            <person name="Kano S."/>
            <person name="Kobayashi K."/>
            <person name="Kobayashi M."/>
            <person name="Lee B.I."/>
            <person name="Makabe K.W."/>
            <person name="Manohar C."/>
            <person name="Matassi G."/>
            <person name="Medina M."/>
            <person name="Mochizuki Y."/>
            <person name="Mount S."/>
            <person name="Morishita T."/>
            <person name="Miura S."/>
            <person name="Nakayama A."/>
            <person name="Nishizaka S."/>
            <person name="Nomoto H."/>
            <person name="Ohta F."/>
            <person name="Oishi K."/>
            <person name="Rigoutsos I."/>
            <person name="Sano M."/>
            <person name="Sasaki A."/>
            <person name="Sasakura Y."/>
            <person name="Shoguchi E."/>
            <person name="Shin-i T."/>
            <person name="Spagnuolo A."/>
            <person name="Stainier D."/>
            <person name="Suzuki M.M."/>
            <person name="Tassy O."/>
            <person name="Takatori N."/>
            <person name="Tokuoka M."/>
            <person name="Yagi K."/>
            <person name="Yoshizaki F."/>
            <person name="Wada S."/>
            <person name="Zhang C."/>
            <person name="Hyatt P.D."/>
            <person name="Larimer F."/>
            <person name="Detter C."/>
            <person name="Doggett N."/>
            <person name="Glavina T."/>
            <person name="Hawkins T."/>
            <person name="Richardson P."/>
            <person name="Lucas S."/>
            <person name="Kohara Y."/>
            <person name="Levine M."/>
            <person name="Satoh N."/>
            <person name="Rokhsar D.S."/>
        </authorList>
    </citation>
    <scope>NUCLEOTIDE SEQUENCE [LARGE SCALE GENOMIC DNA]</scope>
</reference>
<reference evidence="6" key="2">
    <citation type="journal article" date="2008" name="Genome Biol.">
        <title>Improved genome assembly and evidence-based global gene model set for the chordate Ciona intestinalis: new insight into intron and operon populations.</title>
        <authorList>
            <person name="Satou Y."/>
            <person name="Mineta K."/>
            <person name="Ogasawara M."/>
            <person name="Sasakura Y."/>
            <person name="Shoguchi E."/>
            <person name="Ueno K."/>
            <person name="Yamada L."/>
            <person name="Matsumoto J."/>
            <person name="Wasserscheid J."/>
            <person name="Dewar K."/>
            <person name="Wiley G.B."/>
            <person name="Macmil S.L."/>
            <person name="Roe B.A."/>
            <person name="Zeller R.W."/>
            <person name="Hastings K.E."/>
            <person name="Lemaire P."/>
            <person name="Lindquist E."/>
            <person name="Endo T."/>
            <person name="Hotta K."/>
            <person name="Inaba K."/>
        </authorList>
    </citation>
    <scope>NUCLEOTIDE SEQUENCE [LARGE SCALE GENOMIC DNA]</scope>
    <source>
        <strain evidence="6">wild type</strain>
    </source>
</reference>
<dbReference type="PRINTS" id="PR01011">
    <property type="entry name" value="GLUTPROXDASE"/>
</dbReference>
<dbReference type="GO" id="GO:0004602">
    <property type="term" value="F:glutathione peroxidase activity"/>
    <property type="evidence" value="ECO:0000318"/>
    <property type="project" value="GO_Central"/>
</dbReference>
<dbReference type="PIRSF" id="PIRSF000303">
    <property type="entry name" value="Glutathion_perox"/>
    <property type="match status" value="1"/>
</dbReference>
<evidence type="ECO:0000313" key="6">
    <source>
        <dbReference type="Ensembl" id="ENSCINP00000003399.3"/>
    </source>
</evidence>
<dbReference type="SUPFAM" id="SSF52833">
    <property type="entry name" value="Thioredoxin-like"/>
    <property type="match status" value="1"/>
</dbReference>
<evidence type="ECO:0000256" key="4">
    <source>
        <dbReference type="RuleBase" id="RU000499"/>
    </source>
</evidence>
<dbReference type="InParanoid" id="F6X863"/>
<dbReference type="STRING" id="7719.ENSCINP00000003399"/>
<dbReference type="CDD" id="cd00340">
    <property type="entry name" value="GSH_Peroxidase"/>
    <property type="match status" value="1"/>
</dbReference>
<dbReference type="InterPro" id="IPR000889">
    <property type="entry name" value="Glutathione_peroxidase"/>
</dbReference>
<evidence type="ECO:0000256" key="5">
    <source>
        <dbReference type="SAM" id="SignalP"/>
    </source>
</evidence>
<keyword evidence="7" id="KW-1185">Reference proteome</keyword>